<dbReference type="EMBL" id="CVRI01000007">
    <property type="protein sequence ID" value="CRK88412.1"/>
    <property type="molecule type" value="Genomic_DNA"/>
</dbReference>
<evidence type="ECO:0000313" key="2">
    <source>
        <dbReference type="Proteomes" id="UP000183832"/>
    </source>
</evidence>
<evidence type="ECO:0000313" key="1">
    <source>
        <dbReference type="EMBL" id="CRK88412.1"/>
    </source>
</evidence>
<organism evidence="1 2">
    <name type="scientific">Clunio marinus</name>
    <dbReference type="NCBI Taxonomy" id="568069"/>
    <lineage>
        <taxon>Eukaryota</taxon>
        <taxon>Metazoa</taxon>
        <taxon>Ecdysozoa</taxon>
        <taxon>Arthropoda</taxon>
        <taxon>Hexapoda</taxon>
        <taxon>Insecta</taxon>
        <taxon>Pterygota</taxon>
        <taxon>Neoptera</taxon>
        <taxon>Endopterygota</taxon>
        <taxon>Diptera</taxon>
        <taxon>Nematocera</taxon>
        <taxon>Chironomoidea</taxon>
        <taxon>Chironomidae</taxon>
        <taxon>Clunio</taxon>
    </lineage>
</organism>
<accession>A0A1J1HLY0</accession>
<name>A0A1J1HLY0_9DIPT</name>
<sequence>MSITSFPAITLHSDIQMKCFQRFIRQNCKVHVNGACELFSIVFRMCKNGWIPSFCGDGQK</sequence>
<keyword evidence="2" id="KW-1185">Reference proteome</keyword>
<dbReference type="Proteomes" id="UP000183832">
    <property type="component" value="Unassembled WGS sequence"/>
</dbReference>
<reference evidence="1 2" key="1">
    <citation type="submission" date="2015-04" db="EMBL/GenBank/DDBJ databases">
        <authorList>
            <person name="Syromyatnikov M.Y."/>
            <person name="Popov V.N."/>
        </authorList>
    </citation>
    <scope>NUCLEOTIDE SEQUENCE [LARGE SCALE GENOMIC DNA]</scope>
</reference>
<gene>
    <name evidence="1" type="ORF">CLUMA_CG002192</name>
</gene>
<protein>
    <submittedName>
        <fullName evidence="1">CLUMA_CG002192, isoform A</fullName>
    </submittedName>
</protein>
<proteinExistence type="predicted"/>
<dbReference type="AlphaFoldDB" id="A0A1J1HLY0"/>